<sequence length="155" mass="18212">MFLKIKNINNNLRIEDIVRLFTFDTPIYRFKEDNNTIMIMYDRLSHIGICLELNGASLIDPLEIELIEILEPVVIKNRRKKEGRCVCFISNNKISIDELEALTSSIIFYVYKFIGGKHFFIVEFEKDFNISKFTSFYDIFLFDEYLEALIGSGKV</sequence>
<keyword evidence="2" id="KW-1185">Reference proteome</keyword>
<dbReference type="HOGENOM" id="CLU_1643690_0_0_1"/>
<dbReference type="AlphaFoldDB" id="R0KTS1"/>
<dbReference type="VEuPathDB" id="MicrosporidiaDB:NBO_64g0018"/>
<dbReference type="OMA" id="LSHIGIC"/>
<name>R0KTS1_NOSB1</name>
<proteinExistence type="predicted"/>
<evidence type="ECO:0000313" key="1">
    <source>
        <dbReference type="EMBL" id="EOB13637.1"/>
    </source>
</evidence>
<evidence type="ECO:0000313" key="2">
    <source>
        <dbReference type="Proteomes" id="UP000016927"/>
    </source>
</evidence>
<dbReference type="EMBL" id="KB908972">
    <property type="protein sequence ID" value="EOB13637.1"/>
    <property type="molecule type" value="Genomic_DNA"/>
</dbReference>
<dbReference type="Proteomes" id="UP000016927">
    <property type="component" value="Unassembled WGS sequence"/>
</dbReference>
<reference evidence="1 2" key="1">
    <citation type="journal article" date="2013" name="BMC Genomics">
        <title>Comparative genomics of parasitic silkworm microsporidia reveal an association between genome expansion and host adaptation.</title>
        <authorList>
            <person name="Pan G."/>
            <person name="Xu J."/>
            <person name="Li T."/>
            <person name="Xia Q."/>
            <person name="Liu S.L."/>
            <person name="Zhang G."/>
            <person name="Li S."/>
            <person name="Li C."/>
            <person name="Liu H."/>
            <person name="Yang L."/>
            <person name="Liu T."/>
            <person name="Zhang X."/>
            <person name="Wu Z."/>
            <person name="Fan W."/>
            <person name="Dang X."/>
            <person name="Xiang H."/>
            <person name="Tao M."/>
            <person name="Li Y."/>
            <person name="Hu J."/>
            <person name="Li Z."/>
            <person name="Lin L."/>
            <person name="Luo J."/>
            <person name="Geng L."/>
            <person name="Wang L."/>
            <person name="Long M."/>
            <person name="Wan Y."/>
            <person name="He N."/>
            <person name="Zhang Z."/>
            <person name="Lu C."/>
            <person name="Keeling P.J."/>
            <person name="Wang J."/>
            <person name="Xiang Z."/>
            <person name="Zhou Z."/>
        </authorList>
    </citation>
    <scope>NUCLEOTIDE SEQUENCE [LARGE SCALE GENOMIC DNA]</scope>
    <source>
        <strain evidence="2">CQ1 / CVCC 102059</strain>
    </source>
</reference>
<gene>
    <name evidence="1" type="ORF">NBO_64g0018</name>
</gene>
<organism evidence="1 2">
    <name type="scientific">Nosema bombycis (strain CQ1 / CVCC 102059)</name>
    <name type="common">Microsporidian parasite</name>
    <name type="synonym">Pebrine of silkworm</name>
    <dbReference type="NCBI Taxonomy" id="578461"/>
    <lineage>
        <taxon>Eukaryota</taxon>
        <taxon>Fungi</taxon>
        <taxon>Fungi incertae sedis</taxon>
        <taxon>Microsporidia</taxon>
        <taxon>Nosematidae</taxon>
        <taxon>Nosema</taxon>
    </lineage>
</organism>
<accession>R0KTS1</accession>
<dbReference type="OrthoDB" id="10424716at2759"/>
<protein>
    <submittedName>
        <fullName evidence="1">Uncharacterized protein</fullName>
    </submittedName>
</protein>